<dbReference type="Proteomes" id="UP000001611">
    <property type="component" value="Chromosome 2"/>
</dbReference>
<evidence type="ECO:0000313" key="2">
    <source>
        <dbReference type="Proteomes" id="UP000001611"/>
    </source>
</evidence>
<dbReference type="AlphaFoldDB" id="G2XES9"/>
<keyword evidence="2" id="KW-1185">Reference proteome</keyword>
<dbReference type="EMBL" id="DS572715">
    <property type="protein sequence ID" value="EGY18330.1"/>
    <property type="molecule type" value="Genomic_DNA"/>
</dbReference>
<dbReference type="HOGENOM" id="CLU_3392573_0_0_1"/>
<sequence length="32" mass="3473">MIPSKLLQPPAAPCSEVSNKAAVPWLKQIRAK</sequence>
<name>G2XES9_VERDV</name>
<protein>
    <submittedName>
        <fullName evidence="1">Uncharacterized protein</fullName>
    </submittedName>
</protein>
<organism evidence="1 2">
    <name type="scientific">Verticillium dahliae (strain VdLs.17 / ATCC MYA-4575 / FGSC 10137)</name>
    <name type="common">Verticillium wilt</name>
    <dbReference type="NCBI Taxonomy" id="498257"/>
    <lineage>
        <taxon>Eukaryota</taxon>
        <taxon>Fungi</taxon>
        <taxon>Dikarya</taxon>
        <taxon>Ascomycota</taxon>
        <taxon>Pezizomycotina</taxon>
        <taxon>Sordariomycetes</taxon>
        <taxon>Hypocreomycetidae</taxon>
        <taxon>Glomerellales</taxon>
        <taxon>Plectosphaerellaceae</taxon>
        <taxon>Verticillium</taxon>
    </lineage>
</organism>
<evidence type="ECO:0000313" key="1">
    <source>
        <dbReference type="EMBL" id="EGY18330.1"/>
    </source>
</evidence>
<reference evidence="1 2" key="1">
    <citation type="submission" date="2008-03" db="EMBL/GenBank/DDBJ databases">
        <title>The Genome Sequence of Verticillium dahliae VdLs.17.</title>
        <authorList>
            <consortium name="The Broad Institute Genome Sequencing Platform"/>
            <person name="Ma L.-J.J."/>
            <person name="Klosterman S.J."/>
            <person name="Subbarao K."/>
            <person name="Dobinson K."/>
            <person name="Veronese P."/>
            <person name="Kang S."/>
            <person name="Gold S.E."/>
            <person name="Young S."/>
            <person name="Jaffe D."/>
            <person name="Gnerre S."/>
            <person name="Berlin A."/>
            <person name="Heiman D."/>
            <person name="Hepburn T."/>
            <person name="Sykes S."/>
            <person name="Alvarado L."/>
            <person name="Kodira C.D."/>
            <person name="Lander E."/>
            <person name="Galagan J."/>
            <person name="Nusbaum C."/>
            <person name="Birren B."/>
        </authorList>
    </citation>
    <scope>NUCLEOTIDE SEQUENCE [LARGE SCALE GENOMIC DNA]</scope>
    <source>
        <strain evidence="2">VdLs.17 / ATCC MYA-4575 / FGSC 10137</strain>
    </source>
</reference>
<dbReference type="RefSeq" id="XP_009651268.1">
    <property type="nucleotide sequence ID" value="XM_009652973.1"/>
</dbReference>
<proteinExistence type="predicted"/>
<dbReference type="GeneID" id="20710127"/>
<dbReference type="KEGG" id="vda:VDAG_08664"/>
<gene>
    <name evidence="1" type="ORF">VDAG_08664</name>
</gene>
<accession>G2XES9</accession>
<dbReference type="InParanoid" id="G2XES9"/>